<name>A0ABS5FY65_9BRAD</name>
<evidence type="ECO:0000313" key="2">
    <source>
        <dbReference type="Proteomes" id="UP001315278"/>
    </source>
</evidence>
<gene>
    <name evidence="1" type="ORF">JQ615_41175</name>
</gene>
<evidence type="ECO:0008006" key="3">
    <source>
        <dbReference type="Google" id="ProtNLM"/>
    </source>
</evidence>
<comment type="caution">
    <text evidence="1">The sequence shown here is derived from an EMBL/GenBank/DDBJ whole genome shotgun (WGS) entry which is preliminary data.</text>
</comment>
<dbReference type="RefSeq" id="WP_212495671.1">
    <property type="nucleotide sequence ID" value="NZ_JAFCJH010000105.1"/>
</dbReference>
<sequence length="203" mass="22194">MIPAGVQVYVASTPVDFRKGALRELPVPTLPKPKHEIIANALASGKSQAEAYRAAGYVYNPANASRLCRKPSIEARVREIISERANGEAKAREIGLERAALTEEWIILRVKHVIDLSIRGLPVYDRSGNPTGIFKPDLDAAISGLKLAAKIAGLLIHRHEIDQAGDFARMTDAELNRALFEQFKALGLSDRSLKEIRASAFAD</sequence>
<organism evidence="1 2">
    <name type="scientific">Bradyrhizobium jicamae</name>
    <dbReference type="NCBI Taxonomy" id="280332"/>
    <lineage>
        <taxon>Bacteria</taxon>
        <taxon>Pseudomonadati</taxon>
        <taxon>Pseudomonadota</taxon>
        <taxon>Alphaproteobacteria</taxon>
        <taxon>Hyphomicrobiales</taxon>
        <taxon>Nitrobacteraceae</taxon>
        <taxon>Bradyrhizobium</taxon>
    </lineage>
</organism>
<evidence type="ECO:0000313" key="1">
    <source>
        <dbReference type="EMBL" id="MBR0801755.1"/>
    </source>
</evidence>
<dbReference type="EMBL" id="JAFCJH010000105">
    <property type="protein sequence ID" value="MBR0801755.1"/>
    <property type="molecule type" value="Genomic_DNA"/>
</dbReference>
<proteinExistence type="predicted"/>
<keyword evidence="2" id="KW-1185">Reference proteome</keyword>
<reference evidence="2" key="1">
    <citation type="journal article" date="2021" name="ISME J.">
        <title>Evolutionary origin and ecological implication of a unique nif island in free-living Bradyrhizobium lineages.</title>
        <authorList>
            <person name="Tao J."/>
        </authorList>
    </citation>
    <scope>NUCLEOTIDE SEQUENCE [LARGE SCALE GENOMIC DNA]</scope>
    <source>
        <strain evidence="2">SZCCT0434</strain>
    </source>
</reference>
<accession>A0ABS5FY65</accession>
<protein>
    <recommendedName>
        <fullName evidence="3">Terminase small subunit</fullName>
    </recommendedName>
</protein>
<dbReference type="Proteomes" id="UP001315278">
    <property type="component" value="Unassembled WGS sequence"/>
</dbReference>